<dbReference type="InterPro" id="IPR000743">
    <property type="entry name" value="Glyco_hydro_28"/>
</dbReference>
<dbReference type="GO" id="GO:0005975">
    <property type="term" value="P:carbohydrate metabolic process"/>
    <property type="evidence" value="ECO:0007669"/>
    <property type="project" value="InterPro"/>
</dbReference>
<comment type="similarity">
    <text evidence="1 4">Belongs to the glycosyl hydrolase 28 family.</text>
</comment>
<dbReference type="AlphaFoldDB" id="A0A5C1QAE5"/>
<reference evidence="5 6" key="2">
    <citation type="submission" date="2019-09" db="EMBL/GenBank/DDBJ databases">
        <title>Complete Genome Sequence and Methylome Analysis of free living Spirochaetas.</title>
        <authorList>
            <person name="Leshcheva N."/>
            <person name="Mikheeva N."/>
        </authorList>
    </citation>
    <scope>NUCLEOTIDE SEQUENCE [LARGE SCALE GENOMIC DNA]</scope>
    <source>
        <strain evidence="5 6">P</strain>
    </source>
</reference>
<dbReference type="InterPro" id="IPR051801">
    <property type="entry name" value="GH28_Enzymes"/>
</dbReference>
<evidence type="ECO:0000313" key="6">
    <source>
        <dbReference type="Proteomes" id="UP000323824"/>
    </source>
</evidence>
<dbReference type="OrthoDB" id="9795222at2"/>
<dbReference type="PANTHER" id="PTHR31339:SF9">
    <property type="entry name" value="PLASMIN AND FIBRONECTIN-BINDING PROTEIN A"/>
    <property type="match status" value="1"/>
</dbReference>
<gene>
    <name evidence="5" type="ORF">EW093_06250</name>
</gene>
<dbReference type="KEGG" id="sper:EW093_06250"/>
<sequence>MSSERVVIYPSTNREFDSKIQDVINSLSKKGGGEIVLNPGLYRSKPIELISNLKITFLQGVIIQFSDDFSHYNPQFTRWEGTECYALRSMLFAGDCENIILEGPGVLDGLGQKWWSSYQKLRSGIVSDSVKNVQEKLRLLNRNLKFGSGGGGIETNFLRPSLVQFKNCHNVKISGLTLKDSAFWNTHILYSKNIELENLFFINPPDAPNTDGLDIDSSCFVDVKGCNFNVGDDCLCLKSGMDEDGQRVGISCNNIYISNCSMNKGHGGIVFGSETAGGINNIKIKNCTMSGTDRGIRIKTRRGRGGDIKNININDLKMEGVISPIVVNMYYRCGATEDSIGLLSSLDTKTFDPISTPVIENIIIRNIEAHNIKSSAAFFYGIPESPIKNLNVENFIVTTDRNSKIMQPAMDFFDSQPEDYKIVMNNVENLYIKNIVIDGELC</sequence>
<dbReference type="Pfam" id="PF00295">
    <property type="entry name" value="Glyco_hydro_28"/>
    <property type="match status" value="1"/>
</dbReference>
<dbReference type="InterPro" id="IPR012334">
    <property type="entry name" value="Pectin_lyas_fold"/>
</dbReference>
<keyword evidence="6" id="KW-1185">Reference proteome</keyword>
<protein>
    <submittedName>
        <fullName evidence="5">Glycoside hydrolase family 28 protein</fullName>
    </submittedName>
</protein>
<dbReference type="Proteomes" id="UP000323824">
    <property type="component" value="Chromosome"/>
</dbReference>
<dbReference type="InterPro" id="IPR006626">
    <property type="entry name" value="PbH1"/>
</dbReference>
<evidence type="ECO:0000256" key="1">
    <source>
        <dbReference type="ARBA" id="ARBA00008834"/>
    </source>
</evidence>
<dbReference type="Gene3D" id="2.160.20.10">
    <property type="entry name" value="Single-stranded right-handed beta-helix, Pectin lyase-like"/>
    <property type="match status" value="1"/>
</dbReference>
<reference evidence="5 6" key="1">
    <citation type="submission" date="2019-02" db="EMBL/GenBank/DDBJ databases">
        <authorList>
            <person name="Fomenkov A."/>
            <person name="Dubinina G."/>
            <person name="Grabovich M."/>
            <person name="Vincze T."/>
            <person name="Roberts R.J."/>
        </authorList>
    </citation>
    <scope>NUCLEOTIDE SEQUENCE [LARGE SCALE GENOMIC DNA]</scope>
    <source>
        <strain evidence="5 6">P</strain>
    </source>
</reference>
<dbReference type="InterPro" id="IPR011050">
    <property type="entry name" value="Pectin_lyase_fold/virulence"/>
</dbReference>
<proteinExistence type="inferred from homology"/>
<evidence type="ECO:0000256" key="2">
    <source>
        <dbReference type="ARBA" id="ARBA00022801"/>
    </source>
</evidence>
<keyword evidence="2 4" id="KW-0378">Hydrolase</keyword>
<dbReference type="RefSeq" id="WP_149567566.1">
    <property type="nucleotide sequence ID" value="NZ_CP035807.1"/>
</dbReference>
<evidence type="ECO:0000256" key="4">
    <source>
        <dbReference type="RuleBase" id="RU361169"/>
    </source>
</evidence>
<dbReference type="GO" id="GO:0004650">
    <property type="term" value="F:polygalacturonase activity"/>
    <property type="evidence" value="ECO:0007669"/>
    <property type="project" value="InterPro"/>
</dbReference>
<dbReference type="SUPFAM" id="SSF51126">
    <property type="entry name" value="Pectin lyase-like"/>
    <property type="match status" value="1"/>
</dbReference>
<dbReference type="PANTHER" id="PTHR31339">
    <property type="entry name" value="PECTIN LYASE-RELATED"/>
    <property type="match status" value="1"/>
</dbReference>
<dbReference type="SMART" id="SM00710">
    <property type="entry name" value="PbH1"/>
    <property type="match status" value="5"/>
</dbReference>
<dbReference type="EMBL" id="CP035807">
    <property type="protein sequence ID" value="QEN04318.1"/>
    <property type="molecule type" value="Genomic_DNA"/>
</dbReference>
<accession>A0A5C1QAE5</accession>
<organism evidence="5 6">
    <name type="scientific">Thiospirochaeta perfilievii</name>
    <dbReference type="NCBI Taxonomy" id="252967"/>
    <lineage>
        <taxon>Bacteria</taxon>
        <taxon>Pseudomonadati</taxon>
        <taxon>Spirochaetota</taxon>
        <taxon>Spirochaetia</taxon>
        <taxon>Spirochaetales</taxon>
        <taxon>Spirochaetaceae</taxon>
        <taxon>Thiospirochaeta</taxon>
    </lineage>
</organism>
<keyword evidence="3 4" id="KW-0326">Glycosidase</keyword>
<evidence type="ECO:0000313" key="5">
    <source>
        <dbReference type="EMBL" id="QEN04318.1"/>
    </source>
</evidence>
<name>A0A5C1QAE5_9SPIO</name>
<evidence type="ECO:0000256" key="3">
    <source>
        <dbReference type="ARBA" id="ARBA00023295"/>
    </source>
</evidence>